<sequence length="139" mass="15304">MEKKYLVASHGELAKGIQSSLNILAEKGDSITAINAYMTEEDYTPIITEFVASIKDDEQAIIFTDLFGGSVNQKVVTEVLTAGKENIFVVSNANLAVVLSTMFLPEDQPITKEQLENTINESQVCLVPTTIEEDEEDIF</sequence>
<dbReference type="EMBL" id="SDGV01000026">
    <property type="protein sequence ID" value="THB60335.1"/>
    <property type="molecule type" value="Genomic_DNA"/>
</dbReference>
<evidence type="ECO:0000256" key="1">
    <source>
        <dbReference type="ARBA" id="ARBA00022679"/>
    </source>
</evidence>
<dbReference type="GO" id="GO:0016740">
    <property type="term" value="F:transferase activity"/>
    <property type="evidence" value="ECO:0007669"/>
    <property type="project" value="UniProtKB-KW"/>
</dbReference>
<dbReference type="PANTHER" id="PTHR33799:SF1">
    <property type="entry name" value="PTS SYSTEM MANNOSE-SPECIFIC EIIAB COMPONENT-RELATED"/>
    <property type="match status" value="1"/>
</dbReference>
<dbReference type="InterPro" id="IPR004701">
    <property type="entry name" value="PTS_EIIA_man-typ"/>
</dbReference>
<dbReference type="GO" id="GO:0016020">
    <property type="term" value="C:membrane"/>
    <property type="evidence" value="ECO:0007669"/>
    <property type="project" value="InterPro"/>
</dbReference>
<dbReference type="InterPro" id="IPR051471">
    <property type="entry name" value="Bacterial_PTS_sugar_comp"/>
</dbReference>
<dbReference type="SUPFAM" id="SSF53062">
    <property type="entry name" value="PTS system fructose IIA component-like"/>
    <property type="match status" value="1"/>
</dbReference>
<dbReference type="Pfam" id="PF03610">
    <property type="entry name" value="EIIA-man"/>
    <property type="match status" value="1"/>
</dbReference>
<dbReference type="Proteomes" id="UP000310506">
    <property type="component" value="Unassembled WGS sequence"/>
</dbReference>
<dbReference type="Gene3D" id="3.40.50.510">
    <property type="entry name" value="Phosphotransferase system, mannose-type IIA component"/>
    <property type="match status" value="1"/>
</dbReference>
<protein>
    <submittedName>
        <fullName evidence="3">PTS mannose transporter subunit IIA</fullName>
    </submittedName>
</protein>
<feature type="domain" description="PTS EIIA type-4" evidence="2">
    <location>
        <begin position="2"/>
        <end position="138"/>
    </location>
</feature>
<dbReference type="InterPro" id="IPR036662">
    <property type="entry name" value="PTS_EIIA_man-typ_sf"/>
</dbReference>
<evidence type="ECO:0000259" key="2">
    <source>
        <dbReference type="PROSITE" id="PS51096"/>
    </source>
</evidence>
<dbReference type="AlphaFoldDB" id="A0A4S3B6Q3"/>
<dbReference type="OrthoDB" id="6578004at2"/>
<keyword evidence="4" id="KW-1185">Reference proteome</keyword>
<evidence type="ECO:0000313" key="3">
    <source>
        <dbReference type="EMBL" id="THB60335.1"/>
    </source>
</evidence>
<proteinExistence type="predicted"/>
<comment type="caution">
    <text evidence="3">The sequence shown here is derived from an EMBL/GenBank/DDBJ whole genome shotgun (WGS) entry which is preliminary data.</text>
</comment>
<dbReference type="RefSeq" id="WP_136137674.1">
    <property type="nucleotide sequence ID" value="NZ_SDGV01000026.1"/>
</dbReference>
<gene>
    <name evidence="3" type="ORF">ESZ54_10825</name>
</gene>
<dbReference type="PANTHER" id="PTHR33799">
    <property type="entry name" value="PTS PERMEASE-RELATED-RELATED"/>
    <property type="match status" value="1"/>
</dbReference>
<name>A0A4S3B6Q3_9ENTE</name>
<evidence type="ECO:0000313" key="4">
    <source>
        <dbReference type="Proteomes" id="UP000310506"/>
    </source>
</evidence>
<organism evidence="3 4">
    <name type="scientific">Vagococcus silagei</name>
    <dbReference type="NCBI Taxonomy" id="2508885"/>
    <lineage>
        <taxon>Bacteria</taxon>
        <taxon>Bacillati</taxon>
        <taxon>Bacillota</taxon>
        <taxon>Bacilli</taxon>
        <taxon>Lactobacillales</taxon>
        <taxon>Enterococcaceae</taxon>
        <taxon>Vagococcus</taxon>
    </lineage>
</organism>
<accession>A0A4S3B6Q3</accession>
<dbReference type="PROSITE" id="PS51096">
    <property type="entry name" value="PTS_EIIA_TYPE_4"/>
    <property type="match status" value="1"/>
</dbReference>
<reference evidence="3 4" key="1">
    <citation type="submission" date="2019-01" db="EMBL/GenBank/DDBJ databases">
        <title>Vagococcus silagei sp. nov. isolated from brewer's grain.</title>
        <authorList>
            <person name="Guu J.-R."/>
        </authorList>
    </citation>
    <scope>NUCLEOTIDE SEQUENCE [LARGE SCALE GENOMIC DNA]</scope>
    <source>
        <strain evidence="3 4">2B-2</strain>
    </source>
</reference>
<dbReference type="GO" id="GO:0009401">
    <property type="term" value="P:phosphoenolpyruvate-dependent sugar phosphotransferase system"/>
    <property type="evidence" value="ECO:0007669"/>
    <property type="project" value="InterPro"/>
</dbReference>
<keyword evidence="1" id="KW-0808">Transferase</keyword>